<gene>
    <name evidence="2" type="ORF">ENW48_10550</name>
</gene>
<keyword evidence="1" id="KW-0732">Signal</keyword>
<dbReference type="Gene3D" id="3.10.450.590">
    <property type="match status" value="1"/>
</dbReference>
<evidence type="ECO:0008006" key="3">
    <source>
        <dbReference type="Google" id="ProtNLM"/>
    </source>
</evidence>
<feature type="signal peptide" evidence="1">
    <location>
        <begin position="1"/>
        <end position="22"/>
    </location>
</feature>
<reference evidence="2" key="1">
    <citation type="journal article" date="2020" name="mSystems">
        <title>Genome- and Community-Level Interaction Insights into Carbon Utilization and Element Cycling Functions of Hydrothermarchaeota in Hydrothermal Sediment.</title>
        <authorList>
            <person name="Zhou Z."/>
            <person name="Liu Y."/>
            <person name="Xu W."/>
            <person name="Pan J."/>
            <person name="Luo Z.H."/>
            <person name="Li M."/>
        </authorList>
    </citation>
    <scope>NUCLEOTIDE SEQUENCE [LARGE SCALE GENOMIC DNA]</scope>
    <source>
        <strain evidence="2">SpSt-853</strain>
    </source>
</reference>
<name>A0A7C5AN19_9BACT</name>
<accession>A0A7C5AN19</accession>
<evidence type="ECO:0000313" key="2">
    <source>
        <dbReference type="EMBL" id="HGZ12635.1"/>
    </source>
</evidence>
<proteinExistence type="predicted"/>
<organism evidence="2">
    <name type="scientific">Desulfobacca acetoxidans</name>
    <dbReference type="NCBI Taxonomy" id="60893"/>
    <lineage>
        <taxon>Bacteria</taxon>
        <taxon>Pseudomonadati</taxon>
        <taxon>Thermodesulfobacteriota</taxon>
        <taxon>Desulfobaccia</taxon>
        <taxon>Desulfobaccales</taxon>
        <taxon>Desulfobaccaceae</taxon>
        <taxon>Desulfobacca</taxon>
    </lineage>
</organism>
<dbReference type="EMBL" id="DTKJ01000073">
    <property type="protein sequence ID" value="HGZ12635.1"/>
    <property type="molecule type" value="Genomic_DNA"/>
</dbReference>
<feature type="chain" id="PRO_5027684400" description="DUF3887 domain-containing protein" evidence="1">
    <location>
        <begin position="23"/>
        <end position="137"/>
    </location>
</feature>
<evidence type="ECO:0000256" key="1">
    <source>
        <dbReference type="SAM" id="SignalP"/>
    </source>
</evidence>
<dbReference type="AlphaFoldDB" id="A0A7C5AN19"/>
<protein>
    <recommendedName>
        <fullName evidence="3">DUF3887 domain-containing protein</fullName>
    </recommendedName>
</protein>
<sequence length="137" mass="15498">MKRIPVGVVVLAFILATLPAEAEVVGKTDAEVQAVAEPILDNLLAGFNEGDYQKYSRDFDATLKEALPENKFKAVRQEIFKKIGQYRTKVYLGALRQDPHSVALWKGKFSGTENDVLIRLVLSRRQDRTYVVGLWFQ</sequence>
<comment type="caution">
    <text evidence="2">The sequence shown here is derived from an EMBL/GenBank/DDBJ whole genome shotgun (WGS) entry which is preliminary data.</text>
</comment>